<name>A0A8R7V332_TRIUA</name>
<reference evidence="2" key="1">
    <citation type="journal article" date="2013" name="Nature">
        <title>Draft genome of the wheat A-genome progenitor Triticum urartu.</title>
        <authorList>
            <person name="Ling H.Q."/>
            <person name="Zhao S."/>
            <person name="Liu D."/>
            <person name="Wang J."/>
            <person name="Sun H."/>
            <person name="Zhang C."/>
            <person name="Fan H."/>
            <person name="Li D."/>
            <person name="Dong L."/>
            <person name="Tao Y."/>
            <person name="Gao C."/>
            <person name="Wu H."/>
            <person name="Li Y."/>
            <person name="Cui Y."/>
            <person name="Guo X."/>
            <person name="Zheng S."/>
            <person name="Wang B."/>
            <person name="Yu K."/>
            <person name="Liang Q."/>
            <person name="Yang W."/>
            <person name="Lou X."/>
            <person name="Chen J."/>
            <person name="Feng M."/>
            <person name="Jian J."/>
            <person name="Zhang X."/>
            <person name="Luo G."/>
            <person name="Jiang Y."/>
            <person name="Liu J."/>
            <person name="Wang Z."/>
            <person name="Sha Y."/>
            <person name="Zhang B."/>
            <person name="Wu H."/>
            <person name="Tang D."/>
            <person name="Shen Q."/>
            <person name="Xue P."/>
            <person name="Zou S."/>
            <person name="Wang X."/>
            <person name="Liu X."/>
            <person name="Wang F."/>
            <person name="Yang Y."/>
            <person name="An X."/>
            <person name="Dong Z."/>
            <person name="Zhang K."/>
            <person name="Zhang X."/>
            <person name="Luo M.C."/>
            <person name="Dvorak J."/>
            <person name="Tong Y."/>
            <person name="Wang J."/>
            <person name="Yang H."/>
            <person name="Li Z."/>
            <person name="Wang D."/>
            <person name="Zhang A."/>
            <person name="Wang J."/>
        </authorList>
    </citation>
    <scope>NUCLEOTIDE SEQUENCE</scope>
    <source>
        <strain evidence="2">cv. G1812</strain>
    </source>
</reference>
<sequence length="23" mass="2993">MRMKSFRRRPYSIVHFIIFNVFF</sequence>
<proteinExistence type="predicted"/>
<dbReference type="EnsemblPlants" id="TuG1812G0700003115.01.T01">
    <property type="protein sequence ID" value="TuG1812G0700003115.01.T01.cds411514"/>
    <property type="gene ID" value="TuG1812G0700003115.01"/>
</dbReference>
<dbReference type="Gramene" id="TuG1812G0700003115.01.T01">
    <property type="protein sequence ID" value="TuG1812G0700003115.01.T01.cds411514"/>
    <property type="gene ID" value="TuG1812G0700003115.01"/>
</dbReference>
<protein>
    <submittedName>
        <fullName evidence="1">Uncharacterized protein</fullName>
    </submittedName>
</protein>
<evidence type="ECO:0000313" key="1">
    <source>
        <dbReference type="EnsemblPlants" id="TuG1812G0700003115.01.T01.cds411514"/>
    </source>
</evidence>
<reference evidence="1" key="2">
    <citation type="submission" date="2018-03" db="EMBL/GenBank/DDBJ databases">
        <title>The Triticum urartu genome reveals the dynamic nature of wheat genome evolution.</title>
        <authorList>
            <person name="Ling H."/>
            <person name="Ma B."/>
            <person name="Shi X."/>
            <person name="Liu H."/>
            <person name="Dong L."/>
            <person name="Sun H."/>
            <person name="Cao Y."/>
            <person name="Gao Q."/>
            <person name="Zheng S."/>
            <person name="Li Y."/>
            <person name="Yu Y."/>
            <person name="Du H."/>
            <person name="Qi M."/>
            <person name="Li Y."/>
            <person name="Yu H."/>
            <person name="Cui Y."/>
            <person name="Wang N."/>
            <person name="Chen C."/>
            <person name="Wu H."/>
            <person name="Zhao Y."/>
            <person name="Zhang J."/>
            <person name="Li Y."/>
            <person name="Zhou W."/>
            <person name="Zhang B."/>
            <person name="Hu W."/>
            <person name="Eijk M."/>
            <person name="Tang J."/>
            <person name="Witsenboer H."/>
            <person name="Zhao S."/>
            <person name="Li Z."/>
            <person name="Zhang A."/>
            <person name="Wang D."/>
            <person name="Liang C."/>
        </authorList>
    </citation>
    <scope>NUCLEOTIDE SEQUENCE [LARGE SCALE GENOMIC DNA]</scope>
    <source>
        <strain evidence="1">cv. G1812</strain>
    </source>
</reference>
<organism evidence="1 2">
    <name type="scientific">Triticum urartu</name>
    <name type="common">Red wild einkorn</name>
    <name type="synonym">Crithodium urartu</name>
    <dbReference type="NCBI Taxonomy" id="4572"/>
    <lineage>
        <taxon>Eukaryota</taxon>
        <taxon>Viridiplantae</taxon>
        <taxon>Streptophyta</taxon>
        <taxon>Embryophyta</taxon>
        <taxon>Tracheophyta</taxon>
        <taxon>Spermatophyta</taxon>
        <taxon>Magnoliopsida</taxon>
        <taxon>Liliopsida</taxon>
        <taxon>Poales</taxon>
        <taxon>Poaceae</taxon>
        <taxon>BOP clade</taxon>
        <taxon>Pooideae</taxon>
        <taxon>Triticodae</taxon>
        <taxon>Triticeae</taxon>
        <taxon>Triticinae</taxon>
        <taxon>Triticum</taxon>
    </lineage>
</organism>
<dbReference type="Proteomes" id="UP000015106">
    <property type="component" value="Chromosome 7"/>
</dbReference>
<dbReference type="AlphaFoldDB" id="A0A8R7V332"/>
<reference evidence="1" key="3">
    <citation type="submission" date="2022-06" db="UniProtKB">
        <authorList>
            <consortium name="EnsemblPlants"/>
        </authorList>
    </citation>
    <scope>IDENTIFICATION</scope>
</reference>
<evidence type="ECO:0000313" key="2">
    <source>
        <dbReference type="Proteomes" id="UP000015106"/>
    </source>
</evidence>
<accession>A0A8R7V332</accession>
<keyword evidence="2" id="KW-1185">Reference proteome</keyword>